<dbReference type="Proteomes" id="UP001457282">
    <property type="component" value="Unassembled WGS sequence"/>
</dbReference>
<dbReference type="InterPro" id="IPR029058">
    <property type="entry name" value="AB_hydrolase_fold"/>
</dbReference>
<feature type="domain" description="Dienelactone hydrolase" evidence="1">
    <location>
        <begin position="257"/>
        <end position="347"/>
    </location>
</feature>
<keyword evidence="3" id="KW-1185">Reference proteome</keyword>
<accession>A0AAW1X0P8</accession>
<comment type="caution">
    <text evidence="2">The sequence shown here is derived from an EMBL/GenBank/DDBJ whole genome shotgun (WGS) entry which is preliminary data.</text>
</comment>
<evidence type="ECO:0000313" key="2">
    <source>
        <dbReference type="EMBL" id="KAK9929868.1"/>
    </source>
</evidence>
<proteinExistence type="predicted"/>
<dbReference type="EMBL" id="JBEDUW010000005">
    <property type="protein sequence ID" value="KAK9929868.1"/>
    <property type="molecule type" value="Genomic_DNA"/>
</dbReference>
<name>A0AAW1X0P8_RUBAR</name>
<reference evidence="2 3" key="1">
    <citation type="journal article" date="2023" name="G3 (Bethesda)">
        <title>A chromosome-length genome assembly and annotation of blackberry (Rubus argutus, cv. 'Hillquist').</title>
        <authorList>
            <person name="Bruna T."/>
            <person name="Aryal R."/>
            <person name="Dudchenko O."/>
            <person name="Sargent D.J."/>
            <person name="Mead D."/>
            <person name="Buti M."/>
            <person name="Cavallini A."/>
            <person name="Hytonen T."/>
            <person name="Andres J."/>
            <person name="Pham M."/>
            <person name="Weisz D."/>
            <person name="Mascagni F."/>
            <person name="Usai G."/>
            <person name="Natali L."/>
            <person name="Bassil N."/>
            <person name="Fernandez G.E."/>
            <person name="Lomsadze A."/>
            <person name="Armour M."/>
            <person name="Olukolu B."/>
            <person name="Poorten T."/>
            <person name="Britton C."/>
            <person name="Davik J."/>
            <person name="Ashrafi H."/>
            <person name="Aiden E.L."/>
            <person name="Borodovsky M."/>
            <person name="Worthington M."/>
        </authorList>
    </citation>
    <scope>NUCLEOTIDE SEQUENCE [LARGE SCALE GENOMIC DNA]</scope>
    <source>
        <strain evidence="2">PI 553951</strain>
    </source>
</reference>
<dbReference type="PANTHER" id="PTHR17630">
    <property type="entry name" value="DIENELACTONE HYDROLASE"/>
    <property type="match status" value="1"/>
</dbReference>
<evidence type="ECO:0000313" key="3">
    <source>
        <dbReference type="Proteomes" id="UP001457282"/>
    </source>
</evidence>
<organism evidence="2 3">
    <name type="scientific">Rubus argutus</name>
    <name type="common">Southern blackberry</name>
    <dbReference type="NCBI Taxonomy" id="59490"/>
    <lineage>
        <taxon>Eukaryota</taxon>
        <taxon>Viridiplantae</taxon>
        <taxon>Streptophyta</taxon>
        <taxon>Embryophyta</taxon>
        <taxon>Tracheophyta</taxon>
        <taxon>Spermatophyta</taxon>
        <taxon>Magnoliopsida</taxon>
        <taxon>eudicotyledons</taxon>
        <taxon>Gunneridae</taxon>
        <taxon>Pentapetalae</taxon>
        <taxon>rosids</taxon>
        <taxon>fabids</taxon>
        <taxon>Rosales</taxon>
        <taxon>Rosaceae</taxon>
        <taxon>Rosoideae</taxon>
        <taxon>Rosoideae incertae sedis</taxon>
        <taxon>Rubus</taxon>
    </lineage>
</organism>
<dbReference type="Gene3D" id="3.60.10.10">
    <property type="entry name" value="Endonuclease/exonuclease/phosphatase"/>
    <property type="match status" value="1"/>
</dbReference>
<sequence>MTDFNNFITDTNLCDTPLQNAEFTWSNNMENAIWCRLDRFLFSTEWEDNFPDVRQLALPRVTSDHCPVLLDTIKVKWGPTPFRFENIWLEHHLFKDNFKNWWGEESVFGWEGFKFMRKLRGLKEKIKVWSKETFGNVGGEKRELEELIKQLDTEEKSDNLCVLKRNQREAARERLEHLVFQDEIRWRQKAKLACAKEGDGNTRLFHKVVNGRRKRNFIEKIEVANGLVVEDELIIEQEIISFYEKLYTSTFEGNWGKVAASGFCVVVPDFFYGDPFVYDNNKPLAVWLEDHGTDKGFEDAKSVIDALKGKGFSAIGAAGFCWGAKVVTELANSEFIQAAVLLHPSSIGPDDIEGMGSTA</sequence>
<gene>
    <name evidence="2" type="ORF">M0R45_026941</name>
</gene>
<dbReference type="Gene3D" id="3.40.50.1820">
    <property type="entry name" value="alpha/beta hydrolase"/>
    <property type="match status" value="1"/>
</dbReference>
<dbReference type="Pfam" id="PF01738">
    <property type="entry name" value="DLH"/>
    <property type="match status" value="1"/>
</dbReference>
<evidence type="ECO:0000259" key="1">
    <source>
        <dbReference type="Pfam" id="PF01738"/>
    </source>
</evidence>
<dbReference type="InterPro" id="IPR036691">
    <property type="entry name" value="Endo/exonu/phosph_ase_sf"/>
</dbReference>
<dbReference type="PANTHER" id="PTHR17630:SF96">
    <property type="entry name" value="ENDO-1,3-1,4-BETA-D-GLUCANASE-LIKE PROTEIN"/>
    <property type="match status" value="1"/>
</dbReference>
<dbReference type="GO" id="GO:0016787">
    <property type="term" value="F:hydrolase activity"/>
    <property type="evidence" value="ECO:0007669"/>
    <property type="project" value="InterPro"/>
</dbReference>
<dbReference type="InterPro" id="IPR002925">
    <property type="entry name" value="Dienelactn_hydro"/>
</dbReference>
<dbReference type="SUPFAM" id="SSF56219">
    <property type="entry name" value="DNase I-like"/>
    <property type="match status" value="1"/>
</dbReference>
<dbReference type="SUPFAM" id="SSF53474">
    <property type="entry name" value="alpha/beta-Hydrolases"/>
    <property type="match status" value="1"/>
</dbReference>
<protein>
    <recommendedName>
        <fullName evidence="1">Dienelactone hydrolase domain-containing protein</fullName>
    </recommendedName>
</protein>
<dbReference type="AlphaFoldDB" id="A0AAW1X0P8"/>